<dbReference type="AlphaFoldDB" id="A0A1T5HS38"/>
<feature type="binding site" evidence="9">
    <location>
        <position position="95"/>
    </location>
    <ligand>
        <name>Mg(2+)</name>
        <dbReference type="ChEBI" id="CHEBI:18420"/>
    </ligand>
</feature>
<dbReference type="PANTHER" id="PTHR20857:SF15">
    <property type="entry name" value="THIAMINE-PHOSPHATE SYNTHASE"/>
    <property type="match status" value="1"/>
</dbReference>
<comment type="function">
    <text evidence="9">Condenses 4-methyl-5-(beta-hydroxyethyl)thiazole monophosphate (THZ-P) and 2-methyl-4-amino-5-hydroxymethyl pyrimidine pyrophosphate (HMP-PP) to form thiamine monophosphate (TMP).</text>
</comment>
<feature type="binding site" evidence="9">
    <location>
        <begin position="43"/>
        <end position="47"/>
    </location>
    <ligand>
        <name>4-amino-2-methyl-5-(diphosphooxymethyl)pyrimidine</name>
        <dbReference type="ChEBI" id="CHEBI:57841"/>
    </ligand>
</feature>
<evidence type="ECO:0000256" key="5">
    <source>
        <dbReference type="ARBA" id="ARBA00022977"/>
    </source>
</evidence>
<evidence type="ECO:0000256" key="6">
    <source>
        <dbReference type="ARBA" id="ARBA00047334"/>
    </source>
</evidence>
<keyword evidence="3 9" id="KW-0479">Metal-binding</keyword>
<dbReference type="Proteomes" id="UP000191055">
    <property type="component" value="Unassembled WGS sequence"/>
</dbReference>
<evidence type="ECO:0000256" key="10">
    <source>
        <dbReference type="RuleBase" id="RU003826"/>
    </source>
</evidence>
<keyword evidence="4 9" id="KW-0460">Magnesium</keyword>
<evidence type="ECO:0000256" key="7">
    <source>
        <dbReference type="ARBA" id="ARBA00047851"/>
    </source>
</evidence>
<dbReference type="NCBIfam" id="NF000736">
    <property type="entry name" value="PRK00043.2-3"/>
    <property type="match status" value="1"/>
</dbReference>
<dbReference type="EMBL" id="FUYV01000017">
    <property type="protein sequence ID" value="SKC23499.1"/>
    <property type="molecule type" value="Genomic_DNA"/>
</dbReference>
<dbReference type="HAMAP" id="MF_00097">
    <property type="entry name" value="TMP_synthase"/>
    <property type="match status" value="1"/>
</dbReference>
<evidence type="ECO:0000256" key="2">
    <source>
        <dbReference type="ARBA" id="ARBA00022679"/>
    </source>
</evidence>
<protein>
    <recommendedName>
        <fullName evidence="9">Thiamine-phosphate synthase</fullName>
        <shortName evidence="9">TP synthase</shortName>
        <shortName evidence="9">TPS</shortName>
        <ecNumber evidence="9">2.5.1.3</ecNumber>
    </recommendedName>
    <alternativeName>
        <fullName evidence="9">Thiamine-phosphate pyrophosphorylase</fullName>
        <shortName evidence="9">TMP pyrophosphorylase</shortName>
        <shortName evidence="9">TMP-PPase</shortName>
    </alternativeName>
</protein>
<evidence type="ECO:0000256" key="3">
    <source>
        <dbReference type="ARBA" id="ARBA00022723"/>
    </source>
</evidence>
<dbReference type="InterPro" id="IPR013785">
    <property type="entry name" value="Aldolase_TIM"/>
</dbReference>
<evidence type="ECO:0000259" key="12">
    <source>
        <dbReference type="Pfam" id="PF02581"/>
    </source>
</evidence>
<dbReference type="NCBIfam" id="TIGR00693">
    <property type="entry name" value="thiE"/>
    <property type="match status" value="1"/>
</dbReference>
<feature type="binding site" evidence="9">
    <location>
        <position position="76"/>
    </location>
    <ligand>
        <name>Mg(2+)</name>
        <dbReference type="ChEBI" id="CHEBI:18420"/>
    </ligand>
</feature>
<keyword evidence="5 9" id="KW-0784">Thiamine biosynthesis</keyword>
<evidence type="ECO:0000313" key="13">
    <source>
        <dbReference type="EMBL" id="SKC23499.1"/>
    </source>
</evidence>
<evidence type="ECO:0000256" key="4">
    <source>
        <dbReference type="ARBA" id="ARBA00022842"/>
    </source>
</evidence>
<proteinExistence type="inferred from homology"/>
<dbReference type="GO" id="GO:0009229">
    <property type="term" value="P:thiamine diphosphate biosynthetic process"/>
    <property type="evidence" value="ECO:0007669"/>
    <property type="project" value="UniProtKB-UniRule"/>
</dbReference>
<keyword evidence="14" id="KW-1185">Reference proteome</keyword>
<feature type="domain" description="Thiamine phosphate synthase/TenI" evidence="12">
    <location>
        <begin position="15"/>
        <end position="196"/>
    </location>
</feature>
<comment type="caution">
    <text evidence="9">Lacks conserved residue(s) required for the propagation of feature annotation.</text>
</comment>
<dbReference type="Gene3D" id="3.20.20.70">
    <property type="entry name" value="Aldolase class I"/>
    <property type="match status" value="1"/>
</dbReference>
<comment type="catalytic activity">
    <reaction evidence="8 9 10">
        <text>2-[(2R,5Z)-2-carboxy-4-methylthiazol-5(2H)-ylidene]ethyl phosphate + 4-amino-2-methyl-5-(diphosphooxymethyl)pyrimidine + 2 H(+) = thiamine phosphate + CO2 + diphosphate</text>
        <dbReference type="Rhea" id="RHEA:47844"/>
        <dbReference type="ChEBI" id="CHEBI:15378"/>
        <dbReference type="ChEBI" id="CHEBI:16526"/>
        <dbReference type="ChEBI" id="CHEBI:33019"/>
        <dbReference type="ChEBI" id="CHEBI:37575"/>
        <dbReference type="ChEBI" id="CHEBI:57841"/>
        <dbReference type="ChEBI" id="CHEBI:62899"/>
        <dbReference type="EC" id="2.5.1.3"/>
    </reaction>
</comment>
<feature type="binding site" evidence="9">
    <location>
        <position position="114"/>
    </location>
    <ligand>
        <name>4-amino-2-methyl-5-(diphosphooxymethyl)pyrimidine</name>
        <dbReference type="ChEBI" id="CHEBI:57841"/>
    </ligand>
</feature>
<evidence type="ECO:0000256" key="9">
    <source>
        <dbReference type="HAMAP-Rule" id="MF_00097"/>
    </source>
</evidence>
<dbReference type="GO" id="GO:0000287">
    <property type="term" value="F:magnesium ion binding"/>
    <property type="evidence" value="ECO:0007669"/>
    <property type="project" value="UniProtKB-UniRule"/>
</dbReference>
<organism evidence="13 14">
    <name type="scientific">Alkalitalea saponilacus</name>
    <dbReference type="NCBI Taxonomy" id="889453"/>
    <lineage>
        <taxon>Bacteria</taxon>
        <taxon>Pseudomonadati</taxon>
        <taxon>Bacteroidota</taxon>
        <taxon>Bacteroidia</taxon>
        <taxon>Marinilabiliales</taxon>
        <taxon>Marinilabiliaceae</taxon>
        <taxon>Alkalitalea</taxon>
    </lineage>
</organism>
<keyword evidence="2 9" id="KW-0808">Transferase</keyword>
<dbReference type="GO" id="GO:0009228">
    <property type="term" value="P:thiamine biosynthetic process"/>
    <property type="evidence" value="ECO:0007669"/>
    <property type="project" value="UniProtKB-KW"/>
</dbReference>
<dbReference type="UniPathway" id="UPA00060">
    <property type="reaction ID" value="UER00141"/>
</dbReference>
<dbReference type="InterPro" id="IPR022998">
    <property type="entry name" value="ThiamineP_synth_TenI"/>
</dbReference>
<evidence type="ECO:0000256" key="11">
    <source>
        <dbReference type="RuleBase" id="RU004253"/>
    </source>
</evidence>
<dbReference type="PANTHER" id="PTHR20857">
    <property type="entry name" value="THIAMINE-PHOSPHATE PYROPHOSPHORYLASE"/>
    <property type="match status" value="1"/>
</dbReference>
<dbReference type="STRING" id="889453.SAMN03080601_02773"/>
<name>A0A1T5HS38_9BACT</name>
<sequence length="224" mass="24608">MPYMVKENKMKHHPLMFITPNLPLADLVPLVSDYLSGGGKWLQLRLKDCHPDEIIKTSTEMKAMCHKVGAVFIINDHPDIAKAVQADGVHLGKKDTPVSQAREILGEEYIIGGTANTVEDMIFLAESGVDYIGLGPFRFTSTKKILSPIIGLEGYAERMKRFREAGFETPVTAIGGILLDDVEAIMSTGVNGIAVSGVLAKNENIIEITKQFASKTTHKYINHE</sequence>
<dbReference type="GO" id="GO:0005737">
    <property type="term" value="C:cytoplasm"/>
    <property type="evidence" value="ECO:0007669"/>
    <property type="project" value="TreeGrafter"/>
</dbReference>
<feature type="binding site" evidence="9">
    <location>
        <position position="75"/>
    </location>
    <ligand>
        <name>4-amino-2-methyl-5-(diphosphooxymethyl)pyrimidine</name>
        <dbReference type="ChEBI" id="CHEBI:57841"/>
    </ligand>
</feature>
<dbReference type="GO" id="GO:0004789">
    <property type="term" value="F:thiamine-phosphate diphosphorylase activity"/>
    <property type="evidence" value="ECO:0007669"/>
    <property type="project" value="UniProtKB-UniRule"/>
</dbReference>
<evidence type="ECO:0000256" key="1">
    <source>
        <dbReference type="ARBA" id="ARBA00005165"/>
    </source>
</evidence>
<dbReference type="InterPro" id="IPR036206">
    <property type="entry name" value="ThiamineP_synth_sf"/>
</dbReference>
<comment type="catalytic activity">
    <reaction evidence="7 9 10">
        <text>2-(2-carboxy-4-methylthiazol-5-yl)ethyl phosphate + 4-amino-2-methyl-5-(diphosphooxymethyl)pyrimidine + 2 H(+) = thiamine phosphate + CO2 + diphosphate</text>
        <dbReference type="Rhea" id="RHEA:47848"/>
        <dbReference type="ChEBI" id="CHEBI:15378"/>
        <dbReference type="ChEBI" id="CHEBI:16526"/>
        <dbReference type="ChEBI" id="CHEBI:33019"/>
        <dbReference type="ChEBI" id="CHEBI:37575"/>
        <dbReference type="ChEBI" id="CHEBI:57841"/>
        <dbReference type="ChEBI" id="CHEBI:62890"/>
        <dbReference type="EC" id="2.5.1.3"/>
    </reaction>
</comment>
<comment type="pathway">
    <text evidence="1 9 11">Cofactor biosynthesis; thiamine diphosphate biosynthesis; thiamine phosphate from 4-amino-2-methyl-5-diphosphomethylpyrimidine and 4-methyl-5-(2-phosphoethyl)-thiazole: step 1/1.</text>
</comment>
<comment type="cofactor">
    <cofactor evidence="9">
        <name>Mg(2+)</name>
        <dbReference type="ChEBI" id="CHEBI:18420"/>
    </cofactor>
    <text evidence="9">Binds 1 Mg(2+) ion per subunit.</text>
</comment>
<dbReference type="EC" id="2.5.1.3" evidence="9"/>
<comment type="catalytic activity">
    <reaction evidence="6 9 10">
        <text>4-methyl-5-(2-phosphooxyethyl)-thiazole + 4-amino-2-methyl-5-(diphosphooxymethyl)pyrimidine + H(+) = thiamine phosphate + diphosphate</text>
        <dbReference type="Rhea" id="RHEA:22328"/>
        <dbReference type="ChEBI" id="CHEBI:15378"/>
        <dbReference type="ChEBI" id="CHEBI:33019"/>
        <dbReference type="ChEBI" id="CHEBI:37575"/>
        <dbReference type="ChEBI" id="CHEBI:57841"/>
        <dbReference type="ChEBI" id="CHEBI:58296"/>
        <dbReference type="EC" id="2.5.1.3"/>
    </reaction>
</comment>
<comment type="similarity">
    <text evidence="9 10">Belongs to the thiamine-phosphate synthase family.</text>
</comment>
<feature type="binding site" evidence="9">
    <location>
        <position position="143"/>
    </location>
    <ligand>
        <name>4-amino-2-methyl-5-(diphosphooxymethyl)pyrimidine</name>
        <dbReference type="ChEBI" id="CHEBI:57841"/>
    </ligand>
</feature>
<feature type="binding site" evidence="9">
    <location>
        <position position="176"/>
    </location>
    <ligand>
        <name>2-[(2R,5Z)-2-carboxy-4-methylthiazol-5(2H)-ylidene]ethyl phosphate</name>
        <dbReference type="ChEBI" id="CHEBI:62899"/>
    </ligand>
</feature>
<dbReference type="CDD" id="cd00564">
    <property type="entry name" value="TMP_TenI"/>
    <property type="match status" value="1"/>
</dbReference>
<evidence type="ECO:0000313" key="14">
    <source>
        <dbReference type="Proteomes" id="UP000191055"/>
    </source>
</evidence>
<dbReference type="Pfam" id="PF02581">
    <property type="entry name" value="TMP-TENI"/>
    <property type="match status" value="1"/>
</dbReference>
<dbReference type="SUPFAM" id="SSF51391">
    <property type="entry name" value="Thiamin phosphate synthase"/>
    <property type="match status" value="1"/>
</dbReference>
<gene>
    <name evidence="9" type="primary">thiE</name>
    <name evidence="13" type="ORF">SAMN03080601_02773</name>
</gene>
<feature type="binding site" evidence="9">
    <location>
        <begin position="140"/>
        <end position="142"/>
    </location>
    <ligand>
        <name>2-[(2R,5Z)-2-carboxy-4-methylthiazol-5(2H)-ylidene]ethyl phosphate</name>
        <dbReference type="ChEBI" id="CHEBI:62899"/>
    </ligand>
</feature>
<accession>A0A1T5HS38</accession>
<reference evidence="13 14" key="1">
    <citation type="submission" date="2017-02" db="EMBL/GenBank/DDBJ databases">
        <authorList>
            <person name="Peterson S.W."/>
        </authorList>
    </citation>
    <scope>NUCLEOTIDE SEQUENCE [LARGE SCALE GENOMIC DNA]</scope>
    <source>
        <strain evidence="13 14">DSM 24412</strain>
    </source>
</reference>
<dbReference type="InterPro" id="IPR034291">
    <property type="entry name" value="TMP_synthase"/>
</dbReference>
<evidence type="ECO:0000256" key="8">
    <source>
        <dbReference type="ARBA" id="ARBA00047883"/>
    </source>
</evidence>